<feature type="domain" description="WH2" evidence="10">
    <location>
        <begin position="373"/>
        <end position="390"/>
    </location>
</feature>
<keyword evidence="3" id="KW-0963">Cytoplasm</keyword>
<dbReference type="GO" id="GO:0003779">
    <property type="term" value="F:actin binding"/>
    <property type="evidence" value="ECO:0007669"/>
    <property type="project" value="InterPro"/>
</dbReference>
<feature type="domain" description="WH1" evidence="9">
    <location>
        <begin position="44"/>
        <end position="156"/>
    </location>
</feature>
<sequence length="449" mass="51512">MEGTVKLRSSVKTTPITKNDAKARIQNKGSMLLTIEENEELFRLLESEQYAICSGIVRVLKANKLFSPGWEQVGRGVLVYIKDYGRKLYCLRLYCLPTKRFIWEQILYTNFMPVFGFERNDTLEFEGDDTIYCLNFAHQAEAQLFYEFFRKKFDKDNNCEVIKDNISTIICGQISNTMSNGTSTTSMDKENCKKELVKKGSIKIDNKKKKGKINKDEISTPSNFSHLVHIGWSKSNGISDFCNDNGSKIDDSVKILLKAAGFDYKRMKEKDLEFAKSFVEEYERKERLSRMSLMGNTGIPLATSTPSVKFENISLEMSKTSLQQVKDCSDDKKNIPMPPPLPLVGEKPLIPKRRVIDRSFDKLNTSMKNDMIKNEDLLAQIKQGKQLNHVDRESRIKKCADDEDNRGEQVVNFNDSLAIALRKTMNERRKNIDFSDTESSSTTNSDEWQ</sequence>
<evidence type="ECO:0000313" key="11">
    <source>
        <dbReference type="Proteomes" id="UP000038045"/>
    </source>
</evidence>
<accession>A0A0N4ZEM8</accession>
<dbReference type="GO" id="GO:0007015">
    <property type="term" value="P:actin filament organization"/>
    <property type="evidence" value="ECO:0007669"/>
    <property type="project" value="InterPro"/>
</dbReference>
<keyword evidence="5" id="KW-0677">Repeat</keyword>
<evidence type="ECO:0000256" key="1">
    <source>
        <dbReference type="ARBA" id="ARBA00004123"/>
    </source>
</evidence>
<dbReference type="AlphaFoldDB" id="A0A0N4ZEM8"/>
<dbReference type="PROSITE" id="PS51082">
    <property type="entry name" value="WH2"/>
    <property type="match status" value="1"/>
</dbReference>
<dbReference type="SMART" id="SM00461">
    <property type="entry name" value="WH1"/>
    <property type="match status" value="1"/>
</dbReference>
<reference evidence="12" key="1">
    <citation type="submission" date="2017-02" db="UniProtKB">
        <authorList>
            <consortium name="WormBaseParasite"/>
        </authorList>
    </citation>
    <scope>IDENTIFICATION</scope>
</reference>
<evidence type="ECO:0000256" key="6">
    <source>
        <dbReference type="ARBA" id="ARBA00023212"/>
    </source>
</evidence>
<name>A0A0N4ZEM8_PARTI</name>
<evidence type="ECO:0000256" key="4">
    <source>
        <dbReference type="ARBA" id="ARBA00022553"/>
    </source>
</evidence>
<dbReference type="Gene3D" id="2.30.29.30">
    <property type="entry name" value="Pleckstrin-homology domain (PH domain)/Phosphotyrosine-binding domain (PTB)"/>
    <property type="match status" value="1"/>
</dbReference>
<dbReference type="WBParaSite" id="PTRK_0000612700.1">
    <property type="protein sequence ID" value="PTRK_0000612700.1"/>
    <property type="gene ID" value="PTRK_0000612700"/>
</dbReference>
<dbReference type="PROSITE" id="PS50108">
    <property type="entry name" value="CRIB"/>
    <property type="match status" value="1"/>
</dbReference>
<dbReference type="InterPro" id="IPR000697">
    <property type="entry name" value="WH1/EVH1_dom"/>
</dbReference>
<evidence type="ECO:0000313" key="12">
    <source>
        <dbReference type="WBParaSite" id="PTRK_0000612700.1"/>
    </source>
</evidence>
<evidence type="ECO:0000256" key="5">
    <source>
        <dbReference type="ARBA" id="ARBA00022737"/>
    </source>
</evidence>
<dbReference type="InterPro" id="IPR011993">
    <property type="entry name" value="PH-like_dom_sf"/>
</dbReference>
<dbReference type="InterPro" id="IPR011026">
    <property type="entry name" value="WAS_C"/>
</dbReference>
<dbReference type="SUPFAM" id="SSF50729">
    <property type="entry name" value="PH domain-like"/>
    <property type="match status" value="1"/>
</dbReference>
<dbReference type="GO" id="GO:0005856">
    <property type="term" value="C:cytoskeleton"/>
    <property type="evidence" value="ECO:0007669"/>
    <property type="project" value="UniProtKB-SubCell"/>
</dbReference>
<organism evidence="11 12">
    <name type="scientific">Parastrongyloides trichosuri</name>
    <name type="common">Possum-specific nematode worm</name>
    <dbReference type="NCBI Taxonomy" id="131310"/>
    <lineage>
        <taxon>Eukaryota</taxon>
        <taxon>Metazoa</taxon>
        <taxon>Ecdysozoa</taxon>
        <taxon>Nematoda</taxon>
        <taxon>Chromadorea</taxon>
        <taxon>Rhabditida</taxon>
        <taxon>Tylenchina</taxon>
        <taxon>Panagrolaimomorpha</taxon>
        <taxon>Strongyloidoidea</taxon>
        <taxon>Strongyloididae</taxon>
        <taxon>Parastrongyloides</taxon>
    </lineage>
</organism>
<dbReference type="STRING" id="131310.A0A0N4ZEM8"/>
<keyword evidence="7" id="KW-0539">Nucleus</keyword>
<dbReference type="Proteomes" id="UP000038045">
    <property type="component" value="Unplaced"/>
</dbReference>
<dbReference type="Gene3D" id="3.90.810.10">
    <property type="entry name" value="CRIB domain"/>
    <property type="match status" value="1"/>
</dbReference>
<evidence type="ECO:0000256" key="2">
    <source>
        <dbReference type="ARBA" id="ARBA00004245"/>
    </source>
</evidence>
<evidence type="ECO:0000256" key="7">
    <source>
        <dbReference type="ARBA" id="ARBA00023242"/>
    </source>
</evidence>
<dbReference type="Pfam" id="PF00568">
    <property type="entry name" value="WH1"/>
    <property type="match status" value="1"/>
</dbReference>
<evidence type="ECO:0000256" key="3">
    <source>
        <dbReference type="ARBA" id="ARBA00022490"/>
    </source>
</evidence>
<dbReference type="PROSITE" id="PS50229">
    <property type="entry name" value="WH1"/>
    <property type="match status" value="1"/>
</dbReference>
<evidence type="ECO:0000259" key="10">
    <source>
        <dbReference type="PROSITE" id="PS51082"/>
    </source>
</evidence>
<comment type="subcellular location">
    <subcellularLocation>
        <location evidence="2">Cytoplasm</location>
        <location evidence="2">Cytoskeleton</location>
    </subcellularLocation>
    <subcellularLocation>
        <location evidence="1">Nucleus</location>
    </subcellularLocation>
</comment>
<evidence type="ECO:0000259" key="9">
    <source>
        <dbReference type="PROSITE" id="PS50229"/>
    </source>
</evidence>
<dbReference type="CDD" id="cd00132">
    <property type="entry name" value="CRIB"/>
    <property type="match status" value="1"/>
</dbReference>
<dbReference type="SUPFAM" id="SSF47912">
    <property type="entry name" value="Wiscott-Aldrich syndrome protein, WASP, C-terminal domain"/>
    <property type="match status" value="1"/>
</dbReference>
<keyword evidence="6" id="KW-0206">Cytoskeleton</keyword>
<dbReference type="Pfam" id="PF00786">
    <property type="entry name" value="PBD"/>
    <property type="match status" value="1"/>
</dbReference>
<evidence type="ECO:0000259" key="8">
    <source>
        <dbReference type="PROSITE" id="PS50108"/>
    </source>
</evidence>
<dbReference type="InterPro" id="IPR036936">
    <property type="entry name" value="CRIB_dom_sf"/>
</dbReference>
<dbReference type="InterPro" id="IPR003124">
    <property type="entry name" value="WH2_dom"/>
</dbReference>
<protein>
    <submittedName>
        <fullName evidence="12">WH1 domain-containing protein</fullName>
    </submittedName>
</protein>
<dbReference type="GO" id="GO:0005634">
    <property type="term" value="C:nucleus"/>
    <property type="evidence" value="ECO:0007669"/>
    <property type="project" value="UniProtKB-SubCell"/>
</dbReference>
<dbReference type="InterPro" id="IPR000095">
    <property type="entry name" value="CRIB_dom"/>
</dbReference>
<feature type="domain" description="CRIB" evidence="8">
    <location>
        <begin position="218"/>
        <end position="231"/>
    </location>
</feature>
<keyword evidence="4" id="KW-0597">Phosphoprotein</keyword>
<proteinExistence type="predicted"/>
<keyword evidence="11" id="KW-1185">Reference proteome</keyword>